<feature type="region of interest" description="Disordered" evidence="7">
    <location>
        <begin position="140"/>
        <end position="166"/>
    </location>
</feature>
<name>A0A0N7JHA7_9CAUL</name>
<dbReference type="EMBL" id="CP013002">
    <property type="protein sequence ID" value="ALL12866.1"/>
    <property type="molecule type" value="Genomic_DNA"/>
</dbReference>
<dbReference type="STRING" id="69395.AQ619_05570"/>
<dbReference type="OrthoDB" id="9807354at2"/>
<dbReference type="AlphaFoldDB" id="A0A0N7JHA7"/>
<evidence type="ECO:0000313" key="10">
    <source>
        <dbReference type="Proteomes" id="UP000056905"/>
    </source>
</evidence>
<dbReference type="GO" id="GO:0005886">
    <property type="term" value="C:plasma membrane"/>
    <property type="evidence" value="ECO:0007669"/>
    <property type="project" value="UniProtKB-SubCell"/>
</dbReference>
<feature type="transmembrane region" description="Helical" evidence="8">
    <location>
        <begin position="30"/>
        <end position="50"/>
    </location>
</feature>
<proteinExistence type="inferred from homology"/>
<dbReference type="NCBIfam" id="NF038091">
    <property type="entry name" value="T4SS_VirB10"/>
    <property type="match status" value="1"/>
</dbReference>
<evidence type="ECO:0008006" key="11">
    <source>
        <dbReference type="Google" id="ProtNLM"/>
    </source>
</evidence>
<comment type="subcellular location">
    <subcellularLocation>
        <location evidence="1">Cell membrane</location>
        <topology evidence="1">Single-pass membrane protein</topology>
    </subcellularLocation>
</comment>
<dbReference type="InterPro" id="IPR047695">
    <property type="entry name" value="T4SS_VirB10/PtlG"/>
</dbReference>
<organism evidence="9 10">
    <name type="scientific">Caulobacter henricii</name>
    <dbReference type="NCBI Taxonomy" id="69395"/>
    <lineage>
        <taxon>Bacteria</taxon>
        <taxon>Pseudomonadati</taxon>
        <taxon>Pseudomonadota</taxon>
        <taxon>Alphaproteobacteria</taxon>
        <taxon>Caulobacterales</taxon>
        <taxon>Caulobacteraceae</taxon>
        <taxon>Caulobacter</taxon>
    </lineage>
</organism>
<dbReference type="InterPro" id="IPR005498">
    <property type="entry name" value="T4SS_VirB10/TraB/TrbI"/>
</dbReference>
<dbReference type="InterPro" id="IPR042217">
    <property type="entry name" value="T4SS_VirB10/TrbI"/>
</dbReference>
<keyword evidence="6 8" id="KW-0472">Membrane</keyword>
<reference evidence="9 10" key="1">
    <citation type="submission" date="2015-10" db="EMBL/GenBank/DDBJ databases">
        <title>Conservation of the essential genome among Caulobacter and Brevundimonas species.</title>
        <authorList>
            <person name="Scott D."/>
            <person name="Ely B."/>
        </authorList>
    </citation>
    <scope>NUCLEOTIDE SEQUENCE [LARGE SCALE GENOMIC DNA]</scope>
    <source>
        <strain evidence="9 10">CB4</strain>
    </source>
</reference>
<evidence type="ECO:0000256" key="6">
    <source>
        <dbReference type="ARBA" id="ARBA00023136"/>
    </source>
</evidence>
<keyword evidence="4 8" id="KW-0812">Transmembrane</keyword>
<dbReference type="Proteomes" id="UP000056905">
    <property type="component" value="Chromosome"/>
</dbReference>
<evidence type="ECO:0000256" key="4">
    <source>
        <dbReference type="ARBA" id="ARBA00022692"/>
    </source>
</evidence>
<accession>A0A0N7JHA7</accession>
<comment type="similarity">
    <text evidence="2">Belongs to the TrbI/VirB10 family.</text>
</comment>
<keyword evidence="10" id="KW-1185">Reference proteome</keyword>
<evidence type="ECO:0000256" key="8">
    <source>
        <dbReference type="SAM" id="Phobius"/>
    </source>
</evidence>
<sequence length="381" mass="38748">MTEPNDLSNNPVFAHARGLGPQVSAPASPWTVGLAVVAALALGTVVFVSLQSGREAKIRAAERAYQAANPPYVPPPPPPMVVVPATVDPSLPPPLPNAPAAPAFAPAPIPAPITPTSDPYARLRAPAMIVDLSGQRGAVAGLPDSGSAPSLPGRVSGEATGSDASKLSAEERFAERVAGSSSGTAKASRLSDLSSLAAQGTVIPAVLETAINSSLPGFARAVVTRDVRGFDGSRVLIPRGSKLIGQYRSGVAAGQSRAFVVWSRVLTPDGVSVDIGSPGGDRLGRGGLEGETDNHFFRRFGASILLSVLSAGLDAAVGDRNGGNAIIIGSPAQAASVAQIALQKEIDIPPTIKVPQGEPIRVFVARDLDFSTVSPAATATR</sequence>
<evidence type="ECO:0000313" key="9">
    <source>
        <dbReference type="EMBL" id="ALL12866.1"/>
    </source>
</evidence>
<evidence type="ECO:0000256" key="2">
    <source>
        <dbReference type="ARBA" id="ARBA00010265"/>
    </source>
</evidence>
<dbReference type="RefSeq" id="WP_062145303.1">
    <property type="nucleotide sequence ID" value="NZ_CP013002.1"/>
</dbReference>
<dbReference type="KEGG" id="chq:AQ619_05570"/>
<evidence type="ECO:0000256" key="1">
    <source>
        <dbReference type="ARBA" id="ARBA00004162"/>
    </source>
</evidence>
<evidence type="ECO:0000256" key="5">
    <source>
        <dbReference type="ARBA" id="ARBA00022989"/>
    </source>
</evidence>
<protein>
    <recommendedName>
        <fullName evidence="11">Type VI secretion protein</fullName>
    </recommendedName>
</protein>
<evidence type="ECO:0000256" key="7">
    <source>
        <dbReference type="SAM" id="MobiDB-lite"/>
    </source>
</evidence>
<keyword evidence="5 8" id="KW-1133">Transmembrane helix</keyword>
<keyword evidence="3" id="KW-1003">Cell membrane</keyword>
<gene>
    <name evidence="9" type="ORF">AQ619_05570</name>
</gene>
<evidence type="ECO:0000256" key="3">
    <source>
        <dbReference type="ARBA" id="ARBA00022475"/>
    </source>
</evidence>
<dbReference type="Pfam" id="PF03743">
    <property type="entry name" value="TrbI"/>
    <property type="match status" value="1"/>
</dbReference>
<dbReference type="CDD" id="cd16429">
    <property type="entry name" value="VirB10"/>
    <property type="match status" value="1"/>
</dbReference>
<dbReference type="Gene3D" id="2.40.128.260">
    <property type="entry name" value="Type IV secretion system, VirB10/TraB/TrbI"/>
    <property type="match status" value="2"/>
</dbReference>